<dbReference type="SUPFAM" id="SSF53474">
    <property type="entry name" value="alpha/beta-Hydrolases"/>
    <property type="match status" value="1"/>
</dbReference>
<feature type="domain" description="Peptidase S9 prolyl oligopeptidase catalytic" evidence="1">
    <location>
        <begin position="53"/>
        <end position="252"/>
    </location>
</feature>
<dbReference type="InterPro" id="IPR001375">
    <property type="entry name" value="Peptidase_S9_cat"/>
</dbReference>
<accession>A0AB39BU04</accession>
<dbReference type="GO" id="GO:0052689">
    <property type="term" value="F:carboxylic ester hydrolase activity"/>
    <property type="evidence" value="ECO:0007669"/>
    <property type="project" value="TreeGrafter"/>
</dbReference>
<keyword evidence="2" id="KW-0378">Hydrolase</keyword>
<dbReference type="Gene3D" id="3.40.50.1820">
    <property type="entry name" value="alpha/beta hydrolase"/>
    <property type="match status" value="1"/>
</dbReference>
<sequence>MMAAKLIQIPVESYELSAAVHFPINAEDKAPVMIFVHGFIGNKIGEHRMFVKAANFFSSLGYVCVRFDFSGCGESDGLYKELSFSKKVTELKAVISYISHFKEIDNRNITLVGHSLGGAVTAIVAPFLTNINKIVLWAPVARPYKDIVSITSEKAVVLAKKEGKYDFNGFEISHTFFEDLKLYNPLKTVSLYSGPLLIIHGDQDQDVPYTNADEYFHATNRSERYIIQDADHTFSSHYFEDTLFHQTNKWLEYLTLEQKTVIESL</sequence>
<dbReference type="GO" id="GO:0008236">
    <property type="term" value="F:serine-type peptidase activity"/>
    <property type="evidence" value="ECO:0007669"/>
    <property type="project" value="InterPro"/>
</dbReference>
<organism evidence="2">
    <name type="scientific">Alkalihalophilus sp. As8PL</name>
    <dbReference type="NCBI Taxonomy" id="3237103"/>
    <lineage>
        <taxon>Bacteria</taxon>
        <taxon>Bacillati</taxon>
        <taxon>Bacillota</taxon>
        <taxon>Bacilli</taxon>
        <taxon>Bacillales</taxon>
        <taxon>Bacillaceae</taxon>
        <taxon>Alkalihalophilus</taxon>
    </lineage>
</organism>
<protein>
    <submittedName>
        <fullName evidence="2">Alpha/beta hydrolase</fullName>
    </submittedName>
</protein>
<dbReference type="InterPro" id="IPR053145">
    <property type="entry name" value="AB_hydrolase_Est10"/>
</dbReference>
<dbReference type="AlphaFoldDB" id="A0AB39BU04"/>
<reference evidence="2" key="1">
    <citation type="submission" date="2024-07" db="EMBL/GenBank/DDBJ databases">
        <title>Identification and characteristics of an arsenic-resistant bacterial isolate, which belongs to a novel species.</title>
        <authorList>
            <person name="Juszczyk A."/>
            <person name="Kowalczyk A."/>
            <person name="Was K."/>
            <person name="Kosowicz W."/>
            <person name="Budzyn A."/>
            <person name="Latowski D."/>
        </authorList>
    </citation>
    <scope>NUCLEOTIDE SEQUENCE</scope>
    <source>
        <strain evidence="2">As8PL</strain>
    </source>
</reference>
<dbReference type="InterPro" id="IPR029058">
    <property type="entry name" value="AB_hydrolase_fold"/>
</dbReference>
<evidence type="ECO:0000259" key="1">
    <source>
        <dbReference type="Pfam" id="PF00326"/>
    </source>
</evidence>
<dbReference type="EMBL" id="CP162551">
    <property type="protein sequence ID" value="XDI37247.1"/>
    <property type="molecule type" value="Genomic_DNA"/>
</dbReference>
<dbReference type="Pfam" id="PF00326">
    <property type="entry name" value="Peptidase_S9"/>
    <property type="match status" value="1"/>
</dbReference>
<dbReference type="PANTHER" id="PTHR43265">
    <property type="entry name" value="ESTERASE ESTD"/>
    <property type="match status" value="1"/>
</dbReference>
<dbReference type="GO" id="GO:0006508">
    <property type="term" value="P:proteolysis"/>
    <property type="evidence" value="ECO:0007669"/>
    <property type="project" value="InterPro"/>
</dbReference>
<gene>
    <name evidence="2" type="ORF">AB3N04_02715</name>
</gene>
<dbReference type="RefSeq" id="WP_368504611.1">
    <property type="nucleotide sequence ID" value="NZ_CP162551.1"/>
</dbReference>
<evidence type="ECO:0000313" key="2">
    <source>
        <dbReference type="EMBL" id="XDI37247.1"/>
    </source>
</evidence>
<proteinExistence type="predicted"/>
<name>A0AB39BU04_9BACI</name>
<dbReference type="PANTHER" id="PTHR43265:SF1">
    <property type="entry name" value="ESTERASE ESTD"/>
    <property type="match status" value="1"/>
</dbReference>